<dbReference type="AlphaFoldDB" id="A0A7G1Q7X1"/>
<dbReference type="KEGG" id="ntg:NSCAC_0255"/>
<keyword evidence="1" id="KW-1133">Transmembrane helix</keyword>
<sequence>MLVYSPLIQKLKKIIEKLPSEHVTLIEVRDLIGQEGLIPFVLLLSLIFIIPISIPGMGAICGLVILSIGVSLFFDYPLWLPKSVRNKLISTKALSVVLEHSFIWLNYLVRINHPYRLNWLVAKKFLYKIHSLALILGAILLILPFGFIPLSNTLPGLALFFLAAGLLQYDGIFILLGYLIDIITIIYFTVFIVIGKKMFYEAIQYF</sequence>
<dbReference type="Proteomes" id="UP000516072">
    <property type="component" value="Chromosome"/>
</dbReference>
<evidence type="ECO:0000256" key="1">
    <source>
        <dbReference type="SAM" id="Phobius"/>
    </source>
</evidence>
<feature type="transmembrane region" description="Helical" evidence="1">
    <location>
        <begin position="88"/>
        <end position="109"/>
    </location>
</feature>
<dbReference type="InterPro" id="IPR010331">
    <property type="entry name" value="ExoD"/>
</dbReference>
<feature type="transmembrane region" description="Helical" evidence="1">
    <location>
        <begin position="37"/>
        <end position="68"/>
    </location>
</feature>
<reference evidence="2 3" key="1">
    <citation type="submission" date="2020-03" db="EMBL/GenBank/DDBJ databases">
        <authorList>
            <person name="Picone N."/>
        </authorList>
    </citation>
    <scope>NUCLEOTIDE SEQUENCE [LARGE SCALE GENOMIC DNA]</scope>
    <source>
        <strain evidence="2">NSCAC1</strain>
    </source>
</reference>
<evidence type="ECO:0000313" key="2">
    <source>
        <dbReference type="EMBL" id="CAB1274612.1"/>
    </source>
</evidence>
<dbReference type="Pfam" id="PF06055">
    <property type="entry name" value="ExoD"/>
    <property type="match status" value="1"/>
</dbReference>
<dbReference type="PANTHER" id="PTHR41795">
    <property type="entry name" value="EXOPOLYSACCHARIDE SYNTHESIS PROTEIN"/>
    <property type="match status" value="1"/>
</dbReference>
<accession>A0A7G1Q7X1</accession>
<name>A0A7G1Q7X1_9GAMM</name>
<keyword evidence="1" id="KW-0472">Membrane</keyword>
<gene>
    <name evidence="2" type="ORF">NSCAC_0255</name>
</gene>
<proteinExistence type="predicted"/>
<protein>
    <submittedName>
        <fullName evidence="2">Exopolysaccharide synthesis, ExoD</fullName>
    </submittedName>
</protein>
<evidence type="ECO:0000313" key="3">
    <source>
        <dbReference type="Proteomes" id="UP000516072"/>
    </source>
</evidence>
<dbReference type="RefSeq" id="WP_197744630.1">
    <property type="nucleotide sequence ID" value="NZ_LR778175.1"/>
</dbReference>
<organism evidence="2 3">
    <name type="scientific">Candidatus Nitrosacidococcus tergens</name>
    <dbReference type="NCBI Taxonomy" id="553981"/>
    <lineage>
        <taxon>Bacteria</taxon>
        <taxon>Pseudomonadati</taxon>
        <taxon>Pseudomonadota</taxon>
        <taxon>Gammaproteobacteria</taxon>
        <taxon>Chromatiales</taxon>
        <taxon>Chromatiaceae</taxon>
        <taxon>Candidatus Nitrosacidococcus</taxon>
    </lineage>
</organism>
<dbReference type="PIRSF" id="PIRSF033239">
    <property type="entry name" value="ExoD"/>
    <property type="match status" value="1"/>
</dbReference>
<feature type="transmembrane region" description="Helical" evidence="1">
    <location>
        <begin position="171"/>
        <end position="194"/>
    </location>
</feature>
<dbReference type="PANTHER" id="PTHR41795:SF1">
    <property type="entry name" value="EXOPOLYSACCHARIDE SYNTHESIS PROTEIN"/>
    <property type="match status" value="1"/>
</dbReference>
<keyword evidence="3" id="KW-1185">Reference proteome</keyword>
<feature type="transmembrane region" description="Helical" evidence="1">
    <location>
        <begin position="129"/>
        <end position="151"/>
    </location>
</feature>
<keyword evidence="1" id="KW-0812">Transmembrane</keyword>
<dbReference type="EMBL" id="LR778175">
    <property type="protein sequence ID" value="CAB1274612.1"/>
    <property type="molecule type" value="Genomic_DNA"/>
</dbReference>